<keyword evidence="1" id="KW-0472">Membrane</keyword>
<organism evidence="2 3">
    <name type="scientific">Vibrio jasicida</name>
    <dbReference type="NCBI Taxonomy" id="766224"/>
    <lineage>
        <taxon>Bacteria</taxon>
        <taxon>Pseudomonadati</taxon>
        <taxon>Pseudomonadota</taxon>
        <taxon>Gammaproteobacteria</taxon>
        <taxon>Vibrionales</taxon>
        <taxon>Vibrionaceae</taxon>
        <taxon>Vibrio</taxon>
    </lineage>
</organism>
<sequence length="40" mass="4616">MGTSSSSVVVTLRSYYFNVNNFIYLPVDIFGHFLIIQIFI</sequence>
<gene>
    <name evidence="2" type="ORF">THF1A12_80154</name>
</gene>
<protein>
    <submittedName>
        <fullName evidence="2">Uncharacterized protein</fullName>
    </submittedName>
</protein>
<evidence type="ECO:0000313" key="2">
    <source>
        <dbReference type="EMBL" id="CAH1603776.1"/>
    </source>
</evidence>
<dbReference type="AlphaFoldDB" id="A0AAU9QXE7"/>
<feature type="transmembrane region" description="Helical" evidence="1">
    <location>
        <begin position="22"/>
        <end position="39"/>
    </location>
</feature>
<proteinExistence type="predicted"/>
<comment type="caution">
    <text evidence="2">The sequence shown here is derived from an EMBL/GenBank/DDBJ whole genome shotgun (WGS) entry which is preliminary data.</text>
</comment>
<evidence type="ECO:0000313" key="3">
    <source>
        <dbReference type="Proteomes" id="UP001295462"/>
    </source>
</evidence>
<dbReference type="Proteomes" id="UP001295462">
    <property type="component" value="Unassembled WGS sequence"/>
</dbReference>
<evidence type="ECO:0000256" key="1">
    <source>
        <dbReference type="SAM" id="Phobius"/>
    </source>
</evidence>
<keyword evidence="1" id="KW-0812">Transmembrane</keyword>
<dbReference type="EMBL" id="CAKMUD010000138">
    <property type="protein sequence ID" value="CAH1603776.1"/>
    <property type="molecule type" value="Genomic_DNA"/>
</dbReference>
<keyword evidence="1" id="KW-1133">Transmembrane helix</keyword>
<name>A0AAU9QXE7_9VIBR</name>
<accession>A0AAU9QXE7</accession>
<reference evidence="2" key="1">
    <citation type="submission" date="2022-01" db="EMBL/GenBank/DDBJ databases">
        <authorList>
            <person name="Lagorce A."/>
        </authorList>
    </citation>
    <scope>NUCLEOTIDE SEQUENCE</scope>
    <source>
        <strain evidence="2">Th15_F1_A12</strain>
    </source>
</reference>